<comment type="caution">
    <text evidence="2">The sequence shown here is derived from an EMBL/GenBank/DDBJ whole genome shotgun (WGS) entry which is preliminary data.</text>
</comment>
<accession>A0A1Q9E5T9</accession>
<proteinExistence type="predicted"/>
<dbReference type="EMBL" id="LSRX01000254">
    <property type="protein sequence ID" value="OLQ02786.1"/>
    <property type="molecule type" value="Genomic_DNA"/>
</dbReference>
<dbReference type="Gene3D" id="1.25.40.10">
    <property type="entry name" value="Tetratricopeptide repeat domain"/>
    <property type="match status" value="1"/>
</dbReference>
<name>A0A1Q9E5T9_SYMMI</name>
<dbReference type="Gene3D" id="1.25.10.10">
    <property type="entry name" value="Leucine-rich Repeat Variant"/>
    <property type="match status" value="1"/>
</dbReference>
<dbReference type="PANTHER" id="PTHR47447">
    <property type="entry name" value="OS03G0856100 PROTEIN"/>
    <property type="match status" value="1"/>
</dbReference>
<dbReference type="Pfam" id="PF13646">
    <property type="entry name" value="HEAT_2"/>
    <property type="match status" value="1"/>
</dbReference>
<protein>
    <submittedName>
        <fullName evidence="2">Pentatricopeptide repeat-containing protein, chloroplastic</fullName>
    </submittedName>
</protein>
<organism evidence="2 3">
    <name type="scientific">Symbiodinium microadriaticum</name>
    <name type="common">Dinoflagellate</name>
    <name type="synonym">Zooxanthella microadriatica</name>
    <dbReference type="NCBI Taxonomy" id="2951"/>
    <lineage>
        <taxon>Eukaryota</taxon>
        <taxon>Sar</taxon>
        <taxon>Alveolata</taxon>
        <taxon>Dinophyceae</taxon>
        <taxon>Suessiales</taxon>
        <taxon>Symbiodiniaceae</taxon>
        <taxon>Symbiodinium</taxon>
    </lineage>
</organism>
<dbReference type="Proteomes" id="UP000186817">
    <property type="component" value="Unassembled WGS sequence"/>
</dbReference>
<dbReference type="AlphaFoldDB" id="A0A1Q9E5T9"/>
<evidence type="ECO:0000256" key="1">
    <source>
        <dbReference type="ARBA" id="ARBA00022737"/>
    </source>
</evidence>
<sequence>MLFTRQRLGTHAFRIVTNVDSCDRFDVREQTKRFAYAPEKRLLPDEVVAQELPQDASSHKAASHEHVETVAAGLHHDSVRVRQAAALALGSLGLRGATHAGALAALMKDADPGVRRAAAIALGNLGKLAADQEEVLQQASASDADDDVRFHAAVALGIVQVQPFTARRRHHRSRQLPGPGLCRLRPQLSRYDAQAELCSRLFALGEKATCKVGYRGADCIGKTRSLWAVALNKLQEYVADGTIAAAVAIVAGRQEGQWRVAVALAQSSKQDICCQLIVVKLRGLLQRMRDLDVWPDVVSFNSLMGSSQGGFIVEVEVRHPGNLGISFLVQAALTGIYLPACTGYLTDLFLANHRLGWNNYTHFMCESLRAARPTFVSHGAAASSLADGPAETYDALKFIIFWLKHRCQPWRWALQLTRDCRDNASRASVLGFGYWSIALHVLQQLPATALQPDVRFGNEVLRDCATHSWQWSLQLLHFGGEPDLIRRNSALGATRSGGQWEVALGIASLLGAARLQVDAVGQAEVAGAIANAGRWALALSFFRGLSIQGHSLDTALCSLITTACVDASEWQRALHLLDDLTALRLQADAVSCNTRLWAVAANSWQSALRELACAAAAGRVDAVSLGSAISACGQTGRWRHSLRLLEQFNSETPFNEIACNAAIGACETATREACNADKGCVIDDPCSGGAPRSPKVTHKQRSPKAWCIMVRPAVAGSLLLVLYIAYMAKPTQYTLILATFEKDSPSDPSAEEAFRESSALPSELRRKLHSPVWVADDKGEVIAMLTGGSLDDWAKNPEYVLEEVTRRKVKLRFGTFEDRCCDNGGLGDHLDRLAAAVARDVDGLFGRSWAAKLQITPKESSLIACWKTTELIRLSRQLWPKHHEKVDPSMMDLSDMHDPTLLLQGLPQTHLDAMDDGSCGPKHSKT</sequence>
<dbReference type="InterPro" id="IPR011990">
    <property type="entry name" value="TPR-like_helical_dom_sf"/>
</dbReference>
<evidence type="ECO:0000313" key="3">
    <source>
        <dbReference type="Proteomes" id="UP000186817"/>
    </source>
</evidence>
<dbReference type="SUPFAM" id="SSF48371">
    <property type="entry name" value="ARM repeat"/>
    <property type="match status" value="1"/>
</dbReference>
<dbReference type="InterPro" id="IPR016024">
    <property type="entry name" value="ARM-type_fold"/>
</dbReference>
<gene>
    <name evidence="2" type="ORF">AK812_SmicGene14319</name>
</gene>
<dbReference type="OrthoDB" id="428340at2759"/>
<keyword evidence="3" id="KW-1185">Reference proteome</keyword>
<evidence type="ECO:0000313" key="2">
    <source>
        <dbReference type="EMBL" id="OLQ02786.1"/>
    </source>
</evidence>
<reference evidence="2 3" key="1">
    <citation type="submission" date="2016-02" db="EMBL/GenBank/DDBJ databases">
        <title>Genome analysis of coral dinoflagellate symbionts highlights evolutionary adaptations to a symbiotic lifestyle.</title>
        <authorList>
            <person name="Aranda M."/>
            <person name="Li Y."/>
            <person name="Liew Y.J."/>
            <person name="Baumgarten S."/>
            <person name="Simakov O."/>
            <person name="Wilson M."/>
            <person name="Piel J."/>
            <person name="Ashoor H."/>
            <person name="Bougouffa S."/>
            <person name="Bajic V.B."/>
            <person name="Ryu T."/>
            <person name="Ravasi T."/>
            <person name="Bayer T."/>
            <person name="Micklem G."/>
            <person name="Kim H."/>
            <person name="Bhak J."/>
            <person name="Lajeunesse T.C."/>
            <person name="Voolstra C.R."/>
        </authorList>
    </citation>
    <scope>NUCLEOTIDE SEQUENCE [LARGE SCALE GENOMIC DNA]</scope>
    <source>
        <strain evidence="2 3">CCMP2467</strain>
    </source>
</reference>
<dbReference type="InterPro" id="IPR011989">
    <property type="entry name" value="ARM-like"/>
</dbReference>
<dbReference type="PANTHER" id="PTHR47447:SF17">
    <property type="entry name" value="OS12G0638900 PROTEIN"/>
    <property type="match status" value="1"/>
</dbReference>
<keyword evidence="1" id="KW-0677">Repeat</keyword>